<reference evidence="2" key="1">
    <citation type="journal article" date="2020" name="Nat. Commun.">
        <title>Large-scale genome sequencing of mycorrhizal fungi provides insights into the early evolution of symbiotic traits.</title>
        <authorList>
            <person name="Miyauchi S."/>
            <person name="Kiss E."/>
            <person name="Kuo A."/>
            <person name="Drula E."/>
            <person name="Kohler A."/>
            <person name="Sanchez-Garcia M."/>
            <person name="Morin E."/>
            <person name="Andreopoulos B."/>
            <person name="Barry K.W."/>
            <person name="Bonito G."/>
            <person name="Buee M."/>
            <person name="Carver A."/>
            <person name="Chen C."/>
            <person name="Cichocki N."/>
            <person name="Clum A."/>
            <person name="Culley D."/>
            <person name="Crous P.W."/>
            <person name="Fauchery L."/>
            <person name="Girlanda M."/>
            <person name="Hayes R.D."/>
            <person name="Keri Z."/>
            <person name="LaButti K."/>
            <person name="Lipzen A."/>
            <person name="Lombard V."/>
            <person name="Magnuson J."/>
            <person name="Maillard F."/>
            <person name="Murat C."/>
            <person name="Nolan M."/>
            <person name="Ohm R.A."/>
            <person name="Pangilinan J."/>
            <person name="Pereira M.F."/>
            <person name="Perotto S."/>
            <person name="Peter M."/>
            <person name="Pfister S."/>
            <person name="Riley R."/>
            <person name="Sitrit Y."/>
            <person name="Stielow J.B."/>
            <person name="Szollosi G."/>
            <person name="Zifcakova L."/>
            <person name="Stursova M."/>
            <person name="Spatafora J.W."/>
            <person name="Tedersoo L."/>
            <person name="Vaario L.M."/>
            <person name="Yamada A."/>
            <person name="Yan M."/>
            <person name="Wang P."/>
            <person name="Xu J."/>
            <person name="Bruns T."/>
            <person name="Baldrian P."/>
            <person name="Vilgalys R."/>
            <person name="Dunand C."/>
            <person name="Henrissat B."/>
            <person name="Grigoriev I.V."/>
            <person name="Hibbett D."/>
            <person name="Nagy L.G."/>
            <person name="Martin F.M."/>
        </authorList>
    </citation>
    <scope>NUCLEOTIDE SEQUENCE</scope>
    <source>
        <strain evidence="2">UP504</strain>
    </source>
</reference>
<name>A0A9P6B3L4_9AGAM</name>
<evidence type="ECO:0000256" key="1">
    <source>
        <dbReference type="SAM" id="MobiDB-lite"/>
    </source>
</evidence>
<organism evidence="2 3">
    <name type="scientific">Hydnum rufescens UP504</name>
    <dbReference type="NCBI Taxonomy" id="1448309"/>
    <lineage>
        <taxon>Eukaryota</taxon>
        <taxon>Fungi</taxon>
        <taxon>Dikarya</taxon>
        <taxon>Basidiomycota</taxon>
        <taxon>Agaricomycotina</taxon>
        <taxon>Agaricomycetes</taxon>
        <taxon>Cantharellales</taxon>
        <taxon>Hydnaceae</taxon>
        <taxon>Hydnum</taxon>
    </lineage>
</organism>
<feature type="compositionally biased region" description="Polar residues" evidence="1">
    <location>
        <begin position="31"/>
        <end position="46"/>
    </location>
</feature>
<feature type="region of interest" description="Disordered" evidence="1">
    <location>
        <begin position="1"/>
        <end position="75"/>
    </location>
</feature>
<evidence type="ECO:0000313" key="3">
    <source>
        <dbReference type="Proteomes" id="UP000886523"/>
    </source>
</evidence>
<dbReference type="EMBL" id="MU128934">
    <property type="protein sequence ID" value="KAF9517063.1"/>
    <property type="molecule type" value="Genomic_DNA"/>
</dbReference>
<dbReference type="OrthoDB" id="3268928at2759"/>
<keyword evidence="3" id="KW-1185">Reference proteome</keyword>
<feature type="compositionally biased region" description="Low complexity" evidence="1">
    <location>
        <begin position="93"/>
        <end position="108"/>
    </location>
</feature>
<proteinExistence type="predicted"/>
<dbReference type="Proteomes" id="UP000886523">
    <property type="component" value="Unassembled WGS sequence"/>
</dbReference>
<feature type="compositionally biased region" description="Polar residues" evidence="1">
    <location>
        <begin position="1"/>
        <end position="11"/>
    </location>
</feature>
<evidence type="ECO:0000313" key="2">
    <source>
        <dbReference type="EMBL" id="KAF9517063.1"/>
    </source>
</evidence>
<gene>
    <name evidence="2" type="ORF">BS47DRAFT_565752</name>
</gene>
<dbReference type="AlphaFoldDB" id="A0A9P6B3L4"/>
<feature type="region of interest" description="Disordered" evidence="1">
    <location>
        <begin position="87"/>
        <end position="178"/>
    </location>
</feature>
<protein>
    <submittedName>
        <fullName evidence="2">Uncharacterized protein</fullName>
    </submittedName>
</protein>
<accession>A0A9P6B3L4</accession>
<comment type="caution">
    <text evidence="2">The sequence shown here is derived from an EMBL/GenBank/DDBJ whole genome shotgun (WGS) entry which is preliminary data.</text>
</comment>
<sequence length="197" mass="21061">MASQSVATLPSLSYAERARKGRNTAPIPGSEQGSLPSTGPFATSQFERAIPRSVLETPNSGLSTPEAFPNDPAAHATVPSANVWITRTQQHRSSPPSETPSTTISTLSASQTPLSISRSSSRKSRSRTDHPHLNDANAWPEVGEATVPVPSRSEKDTPEGSTSASSQRKEKTKWVHVPPSELQAALDANRTHRPVLI</sequence>